<gene>
    <name evidence="3" type="ORF">LTR78_003798</name>
</gene>
<dbReference type="Pfam" id="PF22980">
    <property type="entry name" value="Myb_DNA-bind_8"/>
    <property type="match status" value="1"/>
</dbReference>
<feature type="region of interest" description="Disordered" evidence="1">
    <location>
        <begin position="48"/>
        <end position="132"/>
    </location>
</feature>
<evidence type="ECO:0000313" key="3">
    <source>
        <dbReference type="EMBL" id="KAK3676522.1"/>
    </source>
</evidence>
<comment type="caution">
    <text evidence="3">The sequence shown here is derived from an EMBL/GenBank/DDBJ whole genome shotgun (WGS) entry which is preliminary data.</text>
</comment>
<dbReference type="AlphaFoldDB" id="A0AAE0WRH2"/>
<feature type="compositionally biased region" description="Basic and acidic residues" evidence="1">
    <location>
        <begin position="122"/>
        <end position="132"/>
    </location>
</feature>
<dbReference type="Proteomes" id="UP001274830">
    <property type="component" value="Unassembled WGS sequence"/>
</dbReference>
<dbReference type="EMBL" id="JAUTXT010000010">
    <property type="protein sequence ID" value="KAK3676522.1"/>
    <property type="molecule type" value="Genomic_DNA"/>
</dbReference>
<keyword evidence="4" id="KW-1185">Reference proteome</keyword>
<reference evidence="3" key="1">
    <citation type="submission" date="2023-07" db="EMBL/GenBank/DDBJ databases">
        <title>Black Yeasts Isolated from many extreme environments.</title>
        <authorList>
            <person name="Coleine C."/>
            <person name="Stajich J.E."/>
            <person name="Selbmann L."/>
        </authorList>
    </citation>
    <scope>NUCLEOTIDE SEQUENCE</scope>
    <source>
        <strain evidence="3">CCFEE 5485</strain>
    </source>
</reference>
<accession>A0AAE0WRH2</accession>
<feature type="compositionally biased region" description="Basic and acidic residues" evidence="1">
    <location>
        <begin position="100"/>
        <end position="112"/>
    </location>
</feature>
<dbReference type="InterPro" id="IPR054505">
    <property type="entry name" value="Myb_DNA-bind_8"/>
</dbReference>
<evidence type="ECO:0000259" key="2">
    <source>
        <dbReference type="Pfam" id="PF22980"/>
    </source>
</evidence>
<name>A0AAE0WRH2_9PEZI</name>
<sequence length="132" mass="14294">MASEDTSVKGFTDGETKLLMCMIKHLQGDIPTDYDAVAAEMGYKDASIAKTRWGQIKRKKINTTGDNPTPKKRKGATTDGDDAENGAPNPKKRGRKPKTTKPDHDGLPVKDEVVEEAEAVESTEKGGDGEFT</sequence>
<organism evidence="3 4">
    <name type="scientific">Recurvomyces mirabilis</name>
    <dbReference type="NCBI Taxonomy" id="574656"/>
    <lineage>
        <taxon>Eukaryota</taxon>
        <taxon>Fungi</taxon>
        <taxon>Dikarya</taxon>
        <taxon>Ascomycota</taxon>
        <taxon>Pezizomycotina</taxon>
        <taxon>Dothideomycetes</taxon>
        <taxon>Dothideomycetidae</taxon>
        <taxon>Mycosphaerellales</taxon>
        <taxon>Teratosphaeriaceae</taxon>
        <taxon>Recurvomyces</taxon>
    </lineage>
</organism>
<feature type="compositionally biased region" description="Basic residues" evidence="1">
    <location>
        <begin position="90"/>
        <end position="99"/>
    </location>
</feature>
<feature type="domain" description="Myb-like DNA-binding" evidence="2">
    <location>
        <begin position="13"/>
        <end position="59"/>
    </location>
</feature>
<protein>
    <recommendedName>
        <fullName evidence="2">Myb-like DNA-binding domain-containing protein</fullName>
    </recommendedName>
</protein>
<proteinExistence type="predicted"/>
<evidence type="ECO:0000256" key="1">
    <source>
        <dbReference type="SAM" id="MobiDB-lite"/>
    </source>
</evidence>
<evidence type="ECO:0000313" key="4">
    <source>
        <dbReference type="Proteomes" id="UP001274830"/>
    </source>
</evidence>